<dbReference type="Gene3D" id="3.40.50.360">
    <property type="match status" value="1"/>
</dbReference>
<name>A0ABQ3NME9_STRVG</name>
<gene>
    <name evidence="3" type="ORF">Scinn_33950</name>
</gene>
<dbReference type="PANTHER" id="PTHR30543">
    <property type="entry name" value="CHROMATE REDUCTASE"/>
    <property type="match status" value="1"/>
</dbReference>
<feature type="domain" description="NADPH-dependent FMN reductase-like" evidence="2">
    <location>
        <begin position="27"/>
        <end position="175"/>
    </location>
</feature>
<accession>A0ABQ3NME9</accession>
<dbReference type="EMBL" id="BNDV01000008">
    <property type="protein sequence ID" value="GHI13932.1"/>
    <property type="molecule type" value="Genomic_DNA"/>
</dbReference>
<dbReference type="Pfam" id="PF03358">
    <property type="entry name" value="FMN_red"/>
    <property type="match status" value="1"/>
</dbReference>
<evidence type="ECO:0000259" key="2">
    <source>
        <dbReference type="Pfam" id="PF03358"/>
    </source>
</evidence>
<dbReference type="InterPro" id="IPR050712">
    <property type="entry name" value="NAD(P)H-dep_reductase"/>
</dbReference>
<evidence type="ECO:0000256" key="1">
    <source>
        <dbReference type="SAM" id="MobiDB-lite"/>
    </source>
</evidence>
<dbReference type="RefSeq" id="WP_191869798.1">
    <property type="nucleotide sequence ID" value="NZ_BMRU01000035.1"/>
</dbReference>
<sequence>MNPTDTDHFPKDPGRPHDGEHPRTSLRALVLSGSSRSGSVNVRLAALVTAMVREAGAVAEPVTLRDFPMPPYDGDAEAGEGLPEGALALCRRIEAAQALIIASPEYNASVPGVLKNAVDWVSRYRLQPFKDKQTLLVSASPSMVGGNRGLWALRVPLEHLGARVYPDMFSLAGAHHAFAEDGALTDQGLAERLTATIGSFLDLVEADTRYLCLQRRWYEFLGDRTDAPVTSRAQD</sequence>
<protein>
    <recommendedName>
        <fullName evidence="2">NADPH-dependent FMN reductase-like domain-containing protein</fullName>
    </recommendedName>
</protein>
<dbReference type="PANTHER" id="PTHR30543:SF21">
    <property type="entry name" value="NAD(P)H-DEPENDENT FMN REDUCTASE LOT6"/>
    <property type="match status" value="1"/>
</dbReference>
<comment type="caution">
    <text evidence="3">The sequence shown here is derived from an EMBL/GenBank/DDBJ whole genome shotgun (WGS) entry which is preliminary data.</text>
</comment>
<keyword evidence="4" id="KW-1185">Reference proteome</keyword>
<feature type="region of interest" description="Disordered" evidence="1">
    <location>
        <begin position="1"/>
        <end position="23"/>
    </location>
</feature>
<dbReference type="Proteomes" id="UP000660554">
    <property type="component" value="Unassembled WGS sequence"/>
</dbReference>
<dbReference type="SUPFAM" id="SSF52218">
    <property type="entry name" value="Flavoproteins"/>
    <property type="match status" value="1"/>
</dbReference>
<proteinExistence type="predicted"/>
<organism evidence="3 4">
    <name type="scientific">Streptomyces virginiae</name>
    <name type="common">Streptomyces cinnamonensis</name>
    <dbReference type="NCBI Taxonomy" id="1961"/>
    <lineage>
        <taxon>Bacteria</taxon>
        <taxon>Bacillati</taxon>
        <taxon>Actinomycetota</taxon>
        <taxon>Actinomycetes</taxon>
        <taxon>Kitasatosporales</taxon>
        <taxon>Streptomycetaceae</taxon>
        <taxon>Streptomyces</taxon>
    </lineage>
</organism>
<reference evidence="4" key="1">
    <citation type="submission" date="2020-09" db="EMBL/GenBank/DDBJ databases">
        <title>Whole genome shotgun sequence of Streptomyces cinnamonensis NBRC 15873.</title>
        <authorList>
            <person name="Komaki H."/>
            <person name="Tamura T."/>
        </authorList>
    </citation>
    <scope>NUCLEOTIDE SEQUENCE [LARGE SCALE GENOMIC DNA]</scope>
    <source>
        <strain evidence="4">NBRC 15873</strain>
    </source>
</reference>
<dbReference type="InterPro" id="IPR005025">
    <property type="entry name" value="FMN_Rdtase-like_dom"/>
</dbReference>
<evidence type="ECO:0000313" key="4">
    <source>
        <dbReference type="Proteomes" id="UP000660554"/>
    </source>
</evidence>
<dbReference type="GeneID" id="86952612"/>
<evidence type="ECO:0000313" key="3">
    <source>
        <dbReference type="EMBL" id="GHI13932.1"/>
    </source>
</evidence>
<dbReference type="InterPro" id="IPR029039">
    <property type="entry name" value="Flavoprotein-like_sf"/>
</dbReference>